<keyword evidence="2" id="KW-1185">Reference proteome</keyword>
<evidence type="ECO:0000313" key="1">
    <source>
        <dbReference type="EMBL" id="TFK73029.1"/>
    </source>
</evidence>
<reference evidence="1 2" key="1">
    <citation type="journal article" date="2019" name="Nat. Ecol. Evol.">
        <title>Megaphylogeny resolves global patterns of mushroom evolution.</title>
        <authorList>
            <person name="Varga T."/>
            <person name="Krizsan K."/>
            <person name="Foldi C."/>
            <person name="Dima B."/>
            <person name="Sanchez-Garcia M."/>
            <person name="Sanchez-Ramirez S."/>
            <person name="Szollosi G.J."/>
            <person name="Szarkandi J.G."/>
            <person name="Papp V."/>
            <person name="Albert L."/>
            <person name="Andreopoulos W."/>
            <person name="Angelini C."/>
            <person name="Antonin V."/>
            <person name="Barry K.W."/>
            <person name="Bougher N.L."/>
            <person name="Buchanan P."/>
            <person name="Buyck B."/>
            <person name="Bense V."/>
            <person name="Catcheside P."/>
            <person name="Chovatia M."/>
            <person name="Cooper J."/>
            <person name="Damon W."/>
            <person name="Desjardin D."/>
            <person name="Finy P."/>
            <person name="Geml J."/>
            <person name="Haridas S."/>
            <person name="Hughes K."/>
            <person name="Justo A."/>
            <person name="Karasinski D."/>
            <person name="Kautmanova I."/>
            <person name="Kiss B."/>
            <person name="Kocsube S."/>
            <person name="Kotiranta H."/>
            <person name="LaButti K.M."/>
            <person name="Lechner B.E."/>
            <person name="Liimatainen K."/>
            <person name="Lipzen A."/>
            <person name="Lukacs Z."/>
            <person name="Mihaltcheva S."/>
            <person name="Morgado L.N."/>
            <person name="Niskanen T."/>
            <person name="Noordeloos M.E."/>
            <person name="Ohm R.A."/>
            <person name="Ortiz-Santana B."/>
            <person name="Ovrebo C."/>
            <person name="Racz N."/>
            <person name="Riley R."/>
            <person name="Savchenko A."/>
            <person name="Shiryaev A."/>
            <person name="Soop K."/>
            <person name="Spirin V."/>
            <person name="Szebenyi C."/>
            <person name="Tomsovsky M."/>
            <person name="Tulloss R.E."/>
            <person name="Uehling J."/>
            <person name="Grigoriev I.V."/>
            <person name="Vagvolgyi C."/>
            <person name="Papp T."/>
            <person name="Martin F.M."/>
            <person name="Miettinen O."/>
            <person name="Hibbett D.S."/>
            <person name="Nagy L.G."/>
        </authorList>
    </citation>
    <scope>NUCLEOTIDE SEQUENCE [LARGE SCALE GENOMIC DNA]</scope>
    <source>
        <strain evidence="1 2">NL-1719</strain>
    </source>
</reference>
<sequence>MVVNLHPCILALDLSLVILGLYILRRLFLARGRAPLPPGPKGIPLVGNILDMPSEKEWLTFAQWGEIWGDICSVTVLGQHLIILNSAKVAIEMLDKKSSIYSDRPVLQMGGELVGWKNTLALLPYGDRFRRYRRLFHNLIGSNAIMKQYLPAEEHETRRFLRRVLAKPEDLSSHIRWTAGAIILRISYGYEVKENNDPFVELADKATEQFSLATAPGGFLVDVIPVLRHVPLWFPGADFQRKARSWASTLVDMVELPHNYVKQQLAAGTALLSFSSSLLESKQLTSEEEFDLKWSAASLYSGAADTTVSAIYAFFLAMTLYPTVAKRAQEELDSVVGNDRLPGFEDRDELPYLNALVKEVFRWNSVAPLAVPHRAMQDDIHDGYFIPKGSLVIPNVWKLTHDAKVYEDPFAFNPDRFIDREGKPAEPDPRDVCFGFGRRRCPGLHLADASVFISCAMALAVFDISKCVENGRVIEPIHDNTTGTISHPKPFKCTIKPRSEKAVSLIQSEEFSR</sequence>
<name>A0ACD3B4Y6_9AGAR</name>
<organism evidence="1 2">
    <name type="scientific">Pluteus cervinus</name>
    <dbReference type="NCBI Taxonomy" id="181527"/>
    <lineage>
        <taxon>Eukaryota</taxon>
        <taxon>Fungi</taxon>
        <taxon>Dikarya</taxon>
        <taxon>Basidiomycota</taxon>
        <taxon>Agaricomycotina</taxon>
        <taxon>Agaricomycetes</taxon>
        <taxon>Agaricomycetidae</taxon>
        <taxon>Agaricales</taxon>
        <taxon>Pluteineae</taxon>
        <taxon>Pluteaceae</taxon>
        <taxon>Pluteus</taxon>
    </lineage>
</organism>
<dbReference type="Proteomes" id="UP000308600">
    <property type="component" value="Unassembled WGS sequence"/>
</dbReference>
<accession>A0ACD3B4Y6</accession>
<dbReference type="EMBL" id="ML208279">
    <property type="protein sequence ID" value="TFK73029.1"/>
    <property type="molecule type" value="Genomic_DNA"/>
</dbReference>
<proteinExistence type="predicted"/>
<evidence type="ECO:0000313" key="2">
    <source>
        <dbReference type="Proteomes" id="UP000308600"/>
    </source>
</evidence>
<protein>
    <submittedName>
        <fullName evidence="1">Cytochrome P450</fullName>
    </submittedName>
</protein>
<gene>
    <name evidence="1" type="ORF">BDN72DRAFT_835349</name>
</gene>